<evidence type="ECO:0000313" key="3">
    <source>
        <dbReference type="Proteomes" id="UP001600039"/>
    </source>
</evidence>
<protein>
    <submittedName>
        <fullName evidence="2">HD domain-containing protein</fullName>
    </submittedName>
</protein>
<comment type="caution">
    <text evidence="2">The sequence shown here is derived from an EMBL/GenBank/DDBJ whole genome shotgun (WGS) entry which is preliminary data.</text>
</comment>
<dbReference type="InterPro" id="IPR006674">
    <property type="entry name" value="HD_domain"/>
</dbReference>
<dbReference type="Gene3D" id="1.10.3210.10">
    <property type="entry name" value="Hypothetical protein af1432"/>
    <property type="match status" value="1"/>
</dbReference>
<dbReference type="Pfam" id="PF01966">
    <property type="entry name" value="HD"/>
    <property type="match status" value="1"/>
</dbReference>
<evidence type="ECO:0000313" key="2">
    <source>
        <dbReference type="EMBL" id="MFE3847441.1"/>
    </source>
</evidence>
<dbReference type="SUPFAM" id="SSF109604">
    <property type="entry name" value="HD-domain/PDEase-like"/>
    <property type="match status" value="1"/>
</dbReference>
<dbReference type="Proteomes" id="UP001600039">
    <property type="component" value="Unassembled WGS sequence"/>
</dbReference>
<organism evidence="2 3">
    <name type="scientific">Flavobacterium fructosi</name>
    <dbReference type="NCBI Taxonomy" id="3230416"/>
    <lineage>
        <taxon>Bacteria</taxon>
        <taxon>Pseudomonadati</taxon>
        <taxon>Bacteroidota</taxon>
        <taxon>Flavobacteriia</taxon>
        <taxon>Flavobacteriales</taxon>
        <taxon>Flavobacteriaceae</taxon>
        <taxon>Flavobacterium</taxon>
    </lineage>
</organism>
<dbReference type="CDD" id="cd00077">
    <property type="entry name" value="HDc"/>
    <property type="match status" value="1"/>
</dbReference>
<name>A0ABW6HK91_9FLAO</name>
<proteinExistence type="predicted"/>
<dbReference type="RefSeq" id="WP_379857267.1">
    <property type="nucleotide sequence ID" value="NZ_JBHZQA010000003.1"/>
</dbReference>
<sequence length="199" mass="23290">MKNWNVLYRDVLDCLKSRLSPFLIYHHWKHIQHVVEIAEYIAQQEHLNENEILLVKTAALFHDAGFINTGTEGHEEESVRLAEKKLPKCGYTKKEIEIISGMIRATVIPQKPKTKLECILADADLEYLGTDNFEHIGNKLFLELKHYNPNLSLEEWIEIQINFLQSHFYHTAYCIQNRTDGKIKNLKGLIQHKKSLERL</sequence>
<accession>A0ABW6HK91</accession>
<evidence type="ECO:0000259" key="1">
    <source>
        <dbReference type="SMART" id="SM00471"/>
    </source>
</evidence>
<keyword evidence="3" id="KW-1185">Reference proteome</keyword>
<dbReference type="SMART" id="SM00471">
    <property type="entry name" value="HDc"/>
    <property type="match status" value="1"/>
</dbReference>
<reference evidence="2 3" key="1">
    <citation type="submission" date="2024-06" db="EMBL/GenBank/DDBJ databases">
        <title>Flavobacterium spp. isolated from glacier.</title>
        <authorList>
            <person name="Han D."/>
        </authorList>
    </citation>
    <scope>NUCLEOTIDE SEQUENCE [LARGE SCALE GENOMIC DNA]</scope>
    <source>
        <strain evidence="2 3">LB3P45</strain>
    </source>
</reference>
<feature type="domain" description="HD/PDEase" evidence="1">
    <location>
        <begin position="23"/>
        <end position="137"/>
    </location>
</feature>
<dbReference type="EMBL" id="JBHZQA010000003">
    <property type="protein sequence ID" value="MFE3847441.1"/>
    <property type="molecule type" value="Genomic_DNA"/>
</dbReference>
<dbReference type="InterPro" id="IPR003607">
    <property type="entry name" value="HD/PDEase_dom"/>
</dbReference>
<gene>
    <name evidence="2" type="ORF">ACFX5D_05625</name>
</gene>